<keyword evidence="7 9" id="KW-0496">Mitochondrion</keyword>
<accession>A0A0K1HNY0</accession>
<keyword evidence="7" id="KW-0520">NAD</keyword>
<comment type="function">
    <text evidence="7">Core subunit of the mitochondrial membrane respiratory chain NADH dehydrogenase (Complex I) which catalyzes electron transfer from NADH through the respiratory chain, using ubiquinone as an electron acceptor. Essential for the catalytic activity and assembly of complex I.</text>
</comment>
<feature type="transmembrane region" description="Helical" evidence="7">
    <location>
        <begin position="358"/>
        <end position="382"/>
    </location>
</feature>
<dbReference type="GO" id="GO:0015990">
    <property type="term" value="P:electron transport coupled proton transport"/>
    <property type="evidence" value="ECO:0007669"/>
    <property type="project" value="TreeGrafter"/>
</dbReference>
<dbReference type="PANTHER" id="PTHR43507">
    <property type="entry name" value="NADH-UBIQUINONE OXIDOREDUCTASE CHAIN 4"/>
    <property type="match status" value="1"/>
</dbReference>
<dbReference type="NCBIfam" id="TIGR01972">
    <property type="entry name" value="NDH_I_M"/>
    <property type="match status" value="1"/>
</dbReference>
<feature type="transmembrane region" description="Helical" evidence="7">
    <location>
        <begin position="135"/>
        <end position="156"/>
    </location>
</feature>
<dbReference type="GO" id="GO:0048039">
    <property type="term" value="F:ubiquinone binding"/>
    <property type="evidence" value="ECO:0007669"/>
    <property type="project" value="TreeGrafter"/>
</dbReference>
<evidence type="ECO:0000256" key="3">
    <source>
        <dbReference type="ARBA" id="ARBA00009025"/>
    </source>
</evidence>
<dbReference type="EC" id="7.1.1.2" evidence="7"/>
<evidence type="ECO:0000259" key="8">
    <source>
        <dbReference type="Pfam" id="PF00361"/>
    </source>
</evidence>
<feature type="transmembrane region" description="Helical" evidence="7">
    <location>
        <begin position="402"/>
        <end position="428"/>
    </location>
</feature>
<evidence type="ECO:0000256" key="7">
    <source>
        <dbReference type="RuleBase" id="RU003297"/>
    </source>
</evidence>
<dbReference type="Pfam" id="PF00361">
    <property type="entry name" value="Proton_antipo_M"/>
    <property type="match status" value="1"/>
</dbReference>
<keyword evidence="4 7" id="KW-0812">Transmembrane</keyword>
<gene>
    <name evidence="9" type="primary">nad4</name>
</gene>
<evidence type="ECO:0000256" key="5">
    <source>
        <dbReference type="ARBA" id="ARBA00022989"/>
    </source>
</evidence>
<feature type="transmembrane region" description="Helical" evidence="7">
    <location>
        <begin position="83"/>
        <end position="104"/>
    </location>
</feature>
<evidence type="ECO:0000256" key="2">
    <source>
        <dbReference type="ARBA" id="ARBA00004141"/>
    </source>
</evidence>
<keyword evidence="7" id="KW-0830">Ubiquinone</keyword>
<feature type="transmembrane region" description="Helical" evidence="7">
    <location>
        <begin position="330"/>
        <end position="351"/>
    </location>
</feature>
<dbReference type="GO" id="GO:0003954">
    <property type="term" value="F:NADH dehydrogenase activity"/>
    <property type="evidence" value="ECO:0007669"/>
    <property type="project" value="TreeGrafter"/>
</dbReference>
<dbReference type="GO" id="GO:0008137">
    <property type="term" value="F:NADH dehydrogenase (ubiquinone) activity"/>
    <property type="evidence" value="ECO:0007669"/>
    <property type="project" value="UniProtKB-UniRule"/>
</dbReference>
<dbReference type="EMBL" id="KT175738">
    <property type="protein sequence ID" value="AKT93769.1"/>
    <property type="molecule type" value="Genomic_DNA"/>
</dbReference>
<dbReference type="AlphaFoldDB" id="A0A0K1HNY0"/>
<feature type="transmembrane region" description="Helical" evidence="7">
    <location>
        <begin position="33"/>
        <end position="54"/>
    </location>
</feature>
<keyword evidence="7" id="KW-0249">Electron transport</keyword>
<proteinExistence type="inferred from homology"/>
<dbReference type="InterPro" id="IPR010227">
    <property type="entry name" value="NADH_Q_OxRdtase_chainM/4"/>
</dbReference>
<keyword evidence="7" id="KW-0679">Respiratory chain</keyword>
<dbReference type="PRINTS" id="PR01437">
    <property type="entry name" value="NUOXDRDTASE4"/>
</dbReference>
<dbReference type="PANTHER" id="PTHR43507:SF1">
    <property type="entry name" value="NADH-UBIQUINONE OXIDOREDUCTASE CHAIN 4"/>
    <property type="match status" value="1"/>
</dbReference>
<comment type="function">
    <text evidence="1">Core subunit of the mitochondrial membrane respiratory chain NADH dehydrogenase (Complex I) that is believed to belong to the minimal assembly required for catalysis. Complex I functions in the transfer of electrons from NADH to the respiratory chain. The immediate electron acceptor for the enzyme is believed to be ubiquinone.</text>
</comment>
<evidence type="ECO:0000256" key="1">
    <source>
        <dbReference type="ARBA" id="ARBA00003257"/>
    </source>
</evidence>
<keyword evidence="6 7" id="KW-0472">Membrane</keyword>
<feature type="transmembrane region" description="Helical" evidence="7">
    <location>
        <begin position="452"/>
        <end position="473"/>
    </location>
</feature>
<geneLocation type="mitochondrion" evidence="9"/>
<dbReference type="GO" id="GO:0042773">
    <property type="term" value="P:ATP synthesis coupled electron transport"/>
    <property type="evidence" value="ECO:0007669"/>
    <property type="project" value="InterPro"/>
</dbReference>
<keyword evidence="7" id="KW-0813">Transport</keyword>
<comment type="subcellular location">
    <subcellularLocation>
        <location evidence="2">Membrane</location>
        <topology evidence="2">Multi-pass membrane protein</topology>
    </subcellularLocation>
    <subcellularLocation>
        <location evidence="7">Mitochondrion membrane</location>
        <topology evidence="7">Multi-pass membrane protein</topology>
    </subcellularLocation>
</comment>
<feature type="transmembrane region" description="Helical" evidence="7">
    <location>
        <begin position="111"/>
        <end position="129"/>
    </location>
</feature>
<feature type="transmembrane region" description="Helical" evidence="7">
    <location>
        <begin position="272"/>
        <end position="291"/>
    </location>
</feature>
<feature type="transmembrane region" description="Helical" evidence="7">
    <location>
        <begin position="239"/>
        <end position="260"/>
    </location>
</feature>
<evidence type="ECO:0000313" key="9">
    <source>
        <dbReference type="EMBL" id="AKT93769.1"/>
    </source>
</evidence>
<feature type="transmembrane region" description="Helical" evidence="7">
    <location>
        <begin position="6"/>
        <end position="26"/>
    </location>
</feature>
<feature type="domain" description="NADH:quinone oxidoreductase/Mrp antiporter transmembrane" evidence="8">
    <location>
        <begin position="131"/>
        <end position="419"/>
    </location>
</feature>
<feature type="transmembrane region" description="Helical" evidence="7">
    <location>
        <begin position="303"/>
        <end position="324"/>
    </location>
</feature>
<dbReference type="GO" id="GO:0031966">
    <property type="term" value="C:mitochondrial membrane"/>
    <property type="evidence" value="ECO:0007669"/>
    <property type="project" value="UniProtKB-SubCell"/>
</dbReference>
<feature type="transmembrane region" description="Helical" evidence="7">
    <location>
        <begin position="168"/>
        <end position="189"/>
    </location>
</feature>
<protein>
    <recommendedName>
        <fullName evidence="7">NADH-ubiquinone oxidoreductase chain 4</fullName>
        <ecNumber evidence="7">7.1.1.2</ecNumber>
    </recommendedName>
</protein>
<dbReference type="InterPro" id="IPR003918">
    <property type="entry name" value="NADH_UbQ_OxRdtase"/>
</dbReference>
<evidence type="ECO:0000256" key="6">
    <source>
        <dbReference type="ARBA" id="ARBA00023136"/>
    </source>
</evidence>
<feature type="transmembrane region" description="Helical" evidence="7">
    <location>
        <begin position="209"/>
        <end position="232"/>
    </location>
</feature>
<name>A0A0K1HNY0_9EUKA</name>
<organism evidence="9">
    <name type="scientific">Balamuthia mandrillaris</name>
    <dbReference type="NCBI Taxonomy" id="66527"/>
    <lineage>
        <taxon>Eukaryota</taxon>
        <taxon>Amoebozoa</taxon>
        <taxon>Discosea</taxon>
        <taxon>Longamoebia</taxon>
        <taxon>Centramoebida</taxon>
        <taxon>Balamuthiidae</taxon>
        <taxon>Balamuthia</taxon>
    </lineage>
</organism>
<comment type="similarity">
    <text evidence="3 7">Belongs to the complex I subunit 4 family.</text>
</comment>
<keyword evidence="5 7" id="KW-1133">Transmembrane helix</keyword>
<sequence length="488" mass="55279">MIANLVMFVSNLLVFLLLCMILCLVIPQEDIILLRHFGLIVSGIAFLYSIHLLGSNTTYGFFNLLWFDISAGDGLRMSFGVDAVSSFFILLTNFLLMLCFLSSFSSIKSHFKAFVFVLLLIDFFLVGLFSSLDLFLFYVCFESILIPMFVLIGIWGSRQRRIHAAIQFFFYTLLGSFFMLAAVSLIYAHTGTTNVLLLNMCSLSPERQLLVWVCFFMAFSIKIPMFPFHIWLPEAHVEAPTIGSVILAGVLLKMGGYGFLRFVVPLLPIGNYFFTPFVFAISTLAVLYTSLTAIRQIDLKKIIAYASVSHMNFVVLGIFNYSTVGILGSIFLMLSHGIVSSGLFFCVGVLYDRYHTRLLRYFGGIAYFMPIFAVCFFILILSNFSFPGTSNFVGEVLVLGGFIFQNMFCTFFVLISIVFSVIYSVWLYNRLFFGSVNTHALLRFSDLSEREFWVLAPCVILTVVLGICPNIVLHKLEWASLTFSFFRY</sequence>
<evidence type="ECO:0000256" key="4">
    <source>
        <dbReference type="ARBA" id="ARBA00022692"/>
    </source>
</evidence>
<dbReference type="InterPro" id="IPR001750">
    <property type="entry name" value="ND/Mrp_TM"/>
</dbReference>
<comment type="catalytic activity">
    <reaction evidence="7">
        <text>a ubiquinone + NADH + 5 H(+)(in) = a ubiquinol + NAD(+) + 4 H(+)(out)</text>
        <dbReference type="Rhea" id="RHEA:29091"/>
        <dbReference type="Rhea" id="RHEA-COMP:9565"/>
        <dbReference type="Rhea" id="RHEA-COMP:9566"/>
        <dbReference type="ChEBI" id="CHEBI:15378"/>
        <dbReference type="ChEBI" id="CHEBI:16389"/>
        <dbReference type="ChEBI" id="CHEBI:17976"/>
        <dbReference type="ChEBI" id="CHEBI:57540"/>
        <dbReference type="ChEBI" id="CHEBI:57945"/>
        <dbReference type="EC" id="7.1.1.2"/>
    </reaction>
</comment>
<reference evidence="9" key="1">
    <citation type="journal article" date="2015" name="Genome Med.">
        <title>Clinical metagenomic identification of Balamuthia mandrillaris encephalitis and assembly of the draft genome: the continuing case for reference genome sequencing.</title>
        <authorList>
            <person name="Greninger A.L."/>
            <person name="Messacar K."/>
            <person name="Dunnebacke T."/>
            <person name="Naccache S.N."/>
            <person name="Federman S."/>
            <person name="Bouquet J."/>
            <person name="Mirsky D."/>
            <person name="Nomura Y."/>
            <person name="Yagi S."/>
            <person name="Glaser C."/>
            <person name="Vollmer M."/>
            <person name="Press C.A."/>
            <person name="Klenschmidt-DeMasters B.K."/>
            <person name="Dominguez S.R."/>
            <person name="Chiu C.Y."/>
        </authorList>
    </citation>
    <scope>NUCLEOTIDE SEQUENCE</scope>
    <source>
        <strain evidence="9">V188</strain>
    </source>
</reference>